<dbReference type="Pfam" id="PF00005">
    <property type="entry name" value="ABC_tran"/>
    <property type="match status" value="1"/>
</dbReference>
<evidence type="ECO:0000256" key="6">
    <source>
        <dbReference type="ARBA" id="ARBA00023136"/>
    </source>
</evidence>
<proteinExistence type="predicted"/>
<dbReference type="OrthoDB" id="9800654at2"/>
<dbReference type="InterPro" id="IPR003439">
    <property type="entry name" value="ABC_transporter-like_ATP-bd"/>
</dbReference>
<evidence type="ECO:0000256" key="4">
    <source>
        <dbReference type="ARBA" id="ARBA00022840"/>
    </source>
</evidence>
<dbReference type="NCBIfam" id="TIGR01189">
    <property type="entry name" value="ccmA"/>
    <property type="match status" value="1"/>
</dbReference>
<sequence length="205" mass="21442">MLTVTDLALRRGLFARMLEGVSFRVGRGEALVLRGRNGIGKTTLLRAVAGLGRIEAGRIEVDPDAVAFAGHLDGLKPSLTVAENLSFWARVHGRPGGRQDLVGALAALDLAGLEDRAAADLSAGQRRRAGLARLPLLARPFWILDEPTVTLDAVSVALFEGLLAGHLSGGGAALLSSHLPVAGARELDLGPFVPAPVPTGAEERW</sequence>
<dbReference type="PANTHER" id="PTHR43499">
    <property type="entry name" value="ABC TRANSPORTER I FAMILY MEMBER 1"/>
    <property type="match status" value="1"/>
</dbReference>
<dbReference type="RefSeq" id="WP_106159789.1">
    <property type="nucleotide sequence ID" value="NZ_PVTT01000001.1"/>
</dbReference>
<dbReference type="GO" id="GO:0016887">
    <property type="term" value="F:ATP hydrolysis activity"/>
    <property type="evidence" value="ECO:0007669"/>
    <property type="project" value="InterPro"/>
</dbReference>
<protein>
    <submittedName>
        <fullName evidence="8">Heme exporter protein A</fullName>
    </submittedName>
</protein>
<dbReference type="SUPFAM" id="SSF52540">
    <property type="entry name" value="P-loop containing nucleoside triphosphate hydrolases"/>
    <property type="match status" value="1"/>
</dbReference>
<evidence type="ECO:0000256" key="3">
    <source>
        <dbReference type="ARBA" id="ARBA00022748"/>
    </source>
</evidence>
<comment type="caution">
    <text evidence="8">The sequence shown here is derived from an EMBL/GenBank/DDBJ whole genome shotgun (WGS) entry which is preliminary data.</text>
</comment>
<name>A0A2T0X911_9RHOB</name>
<dbReference type="Gene3D" id="3.40.50.300">
    <property type="entry name" value="P-loop containing nucleotide triphosphate hydrolases"/>
    <property type="match status" value="1"/>
</dbReference>
<evidence type="ECO:0000256" key="1">
    <source>
        <dbReference type="ARBA" id="ARBA00022448"/>
    </source>
</evidence>
<dbReference type="InterPro" id="IPR005895">
    <property type="entry name" value="ABC_transptr_haem_export_CcmA"/>
</dbReference>
<evidence type="ECO:0000313" key="9">
    <source>
        <dbReference type="Proteomes" id="UP000238801"/>
    </source>
</evidence>
<keyword evidence="9" id="KW-1185">Reference proteome</keyword>
<dbReference type="EMBL" id="PVTT01000001">
    <property type="protein sequence ID" value="PRY95407.1"/>
    <property type="molecule type" value="Genomic_DNA"/>
</dbReference>
<dbReference type="PANTHER" id="PTHR43499:SF1">
    <property type="entry name" value="ABC TRANSPORTER I FAMILY MEMBER 1"/>
    <property type="match status" value="1"/>
</dbReference>
<keyword evidence="5" id="KW-1278">Translocase</keyword>
<accession>A0A2T0X911</accession>
<dbReference type="InterPro" id="IPR027417">
    <property type="entry name" value="P-loop_NTPase"/>
</dbReference>
<keyword evidence="6" id="KW-0472">Membrane</keyword>
<dbReference type="InterPro" id="IPR003593">
    <property type="entry name" value="AAA+_ATPase"/>
</dbReference>
<organism evidence="8 9">
    <name type="scientific">Hasllibacter halocynthiae</name>
    <dbReference type="NCBI Taxonomy" id="595589"/>
    <lineage>
        <taxon>Bacteria</taxon>
        <taxon>Pseudomonadati</taxon>
        <taxon>Pseudomonadota</taxon>
        <taxon>Alphaproteobacteria</taxon>
        <taxon>Rhodobacterales</taxon>
        <taxon>Roseobacteraceae</taxon>
        <taxon>Hasllibacter</taxon>
    </lineage>
</organism>
<keyword evidence="3" id="KW-0201">Cytochrome c-type biogenesis</keyword>
<feature type="domain" description="ABC transporter" evidence="7">
    <location>
        <begin position="2"/>
        <end position="201"/>
    </location>
</feature>
<dbReference type="SMART" id="SM00382">
    <property type="entry name" value="AAA"/>
    <property type="match status" value="1"/>
</dbReference>
<dbReference type="GO" id="GO:0022857">
    <property type="term" value="F:transmembrane transporter activity"/>
    <property type="evidence" value="ECO:0007669"/>
    <property type="project" value="InterPro"/>
</dbReference>
<evidence type="ECO:0000256" key="2">
    <source>
        <dbReference type="ARBA" id="ARBA00022741"/>
    </source>
</evidence>
<evidence type="ECO:0000259" key="7">
    <source>
        <dbReference type="PROSITE" id="PS50893"/>
    </source>
</evidence>
<dbReference type="GO" id="GO:0017004">
    <property type="term" value="P:cytochrome complex assembly"/>
    <property type="evidence" value="ECO:0007669"/>
    <property type="project" value="UniProtKB-KW"/>
</dbReference>
<dbReference type="Proteomes" id="UP000238801">
    <property type="component" value="Unassembled WGS sequence"/>
</dbReference>
<evidence type="ECO:0000256" key="5">
    <source>
        <dbReference type="ARBA" id="ARBA00022967"/>
    </source>
</evidence>
<keyword evidence="2" id="KW-0547">Nucleotide-binding</keyword>
<keyword evidence="4" id="KW-0067">ATP-binding</keyword>
<gene>
    <name evidence="8" type="ORF">BCF33_1026</name>
</gene>
<keyword evidence="1" id="KW-0813">Transport</keyword>
<dbReference type="GO" id="GO:0005524">
    <property type="term" value="F:ATP binding"/>
    <property type="evidence" value="ECO:0007669"/>
    <property type="project" value="UniProtKB-KW"/>
</dbReference>
<dbReference type="PROSITE" id="PS50893">
    <property type="entry name" value="ABC_TRANSPORTER_2"/>
    <property type="match status" value="1"/>
</dbReference>
<evidence type="ECO:0000313" key="8">
    <source>
        <dbReference type="EMBL" id="PRY95407.1"/>
    </source>
</evidence>
<reference evidence="8 9" key="1">
    <citation type="submission" date="2018-03" db="EMBL/GenBank/DDBJ databases">
        <title>Genomic Encyclopedia of Archaeal and Bacterial Type Strains, Phase II (KMG-II): from individual species to whole genera.</title>
        <authorList>
            <person name="Goeker M."/>
        </authorList>
    </citation>
    <scope>NUCLEOTIDE SEQUENCE [LARGE SCALE GENOMIC DNA]</scope>
    <source>
        <strain evidence="8 9">DSM 29318</strain>
    </source>
</reference>
<dbReference type="AlphaFoldDB" id="A0A2T0X911"/>